<dbReference type="RefSeq" id="WP_368635504.1">
    <property type="nucleotide sequence ID" value="NZ_JBFRHK010000002.1"/>
</dbReference>
<dbReference type="Proteomes" id="UP001558534">
    <property type="component" value="Unassembled WGS sequence"/>
</dbReference>
<dbReference type="Pfam" id="PF00496">
    <property type="entry name" value="SBP_bac_5"/>
    <property type="match status" value="1"/>
</dbReference>
<sequence length="552" mass="61059">MNKNKKFLLLTVLAVFSLVLAACGFGGDSSEKSKDEGKDSGSSGKASQELDLVVASEPPSLHPQLATDSTSSVILKNIFEGLTTLDDDAKPVPAAAESWEISDDKLTYTFKLRDAKWSNGDPVVAGDFEYAWKWALNPDNLSEYASILYPIKGAQAYNLGEGSADAVGIKAQDEKTLVVTLENPTPYFLELTAFKTYAPLNQKVVEGKENWYADAGEDYVTNGPFTLADWQHNATVVLKKNANYWDADKVSLETVNIDMVESEATAATMYKNGEIDYLGAPFQSVALDSIDEFKESKVLNIADQASVYWYKFNTKDKITGNANIRKALTLAIDRQGLIDNVTKGEQKPALGMVPITVQGFEEDRGYFKDNDIEGAKAALKEGMKELGIKDPKDIKINVSFNTSEAHAAIAQFIQEGWTKNLGITVGLDNSEWQVYLEKLNQADFQVGRMGWIGDYNDAYTFLEMYDTAANGNNDTGWENAEYKKLLDQSNKETDPAKRIELLKQAEKVAVSEFPVAPIYYYTNLSVVHDNVKNMKADKLGNIQLKDVVVEEK</sequence>
<evidence type="ECO:0000256" key="2">
    <source>
        <dbReference type="SAM" id="SignalP"/>
    </source>
</evidence>
<keyword evidence="2" id="KW-0732">Signal</keyword>
<evidence type="ECO:0000313" key="4">
    <source>
        <dbReference type="EMBL" id="MEX3744541.1"/>
    </source>
</evidence>
<proteinExistence type="predicted"/>
<feature type="compositionally biased region" description="Basic and acidic residues" evidence="1">
    <location>
        <begin position="29"/>
        <end position="39"/>
    </location>
</feature>
<feature type="region of interest" description="Disordered" evidence="1">
    <location>
        <begin position="28"/>
        <end position="47"/>
    </location>
</feature>
<evidence type="ECO:0000313" key="5">
    <source>
        <dbReference type="Proteomes" id="UP001558534"/>
    </source>
</evidence>
<reference evidence="4 5" key="1">
    <citation type="submission" date="2024-07" db="EMBL/GenBank/DDBJ databases">
        <title>Characterization of a bacterium isolated from hydrolysated instant sea cucumber by whole-genome sequencing and metabolomics.</title>
        <authorList>
            <person name="Luo X."/>
            <person name="Zhang Z."/>
            <person name="Zheng Z."/>
            <person name="Zhang W."/>
            <person name="Ming T."/>
            <person name="Jiao L."/>
            <person name="Su X."/>
            <person name="Kong F."/>
            <person name="Xu J."/>
        </authorList>
    </citation>
    <scope>NUCLEOTIDE SEQUENCE [LARGE SCALE GENOMIC DNA]</scope>
    <source>
        <strain evidence="4 5">XL-2024</strain>
    </source>
</reference>
<dbReference type="PANTHER" id="PTHR30290">
    <property type="entry name" value="PERIPLASMIC BINDING COMPONENT OF ABC TRANSPORTER"/>
    <property type="match status" value="1"/>
</dbReference>
<dbReference type="SUPFAM" id="SSF53850">
    <property type="entry name" value="Periplasmic binding protein-like II"/>
    <property type="match status" value="1"/>
</dbReference>
<dbReference type="Gene3D" id="3.10.105.10">
    <property type="entry name" value="Dipeptide-binding Protein, Domain 3"/>
    <property type="match status" value="1"/>
</dbReference>
<organism evidence="4 5">
    <name type="scientific">Lysinibacillus xylanilyticus</name>
    <dbReference type="NCBI Taxonomy" id="582475"/>
    <lineage>
        <taxon>Bacteria</taxon>
        <taxon>Bacillati</taxon>
        <taxon>Bacillota</taxon>
        <taxon>Bacilli</taxon>
        <taxon>Bacillales</taxon>
        <taxon>Bacillaceae</taxon>
        <taxon>Lysinibacillus</taxon>
    </lineage>
</organism>
<dbReference type="Gene3D" id="3.40.190.10">
    <property type="entry name" value="Periplasmic binding protein-like II"/>
    <property type="match status" value="1"/>
</dbReference>
<dbReference type="InterPro" id="IPR039424">
    <property type="entry name" value="SBP_5"/>
</dbReference>
<dbReference type="PANTHER" id="PTHR30290:SF79">
    <property type="entry name" value="DIPEPTIDE-BINDING PROTEIN DPPE"/>
    <property type="match status" value="1"/>
</dbReference>
<evidence type="ECO:0000256" key="1">
    <source>
        <dbReference type="SAM" id="MobiDB-lite"/>
    </source>
</evidence>
<accession>A0ABV3VUI9</accession>
<keyword evidence="5" id="KW-1185">Reference proteome</keyword>
<dbReference type="InterPro" id="IPR030678">
    <property type="entry name" value="Peptide/Ni-bd"/>
</dbReference>
<dbReference type="CDD" id="cd08504">
    <property type="entry name" value="PBP2_OppA"/>
    <property type="match status" value="1"/>
</dbReference>
<dbReference type="Gene3D" id="3.90.76.10">
    <property type="entry name" value="Dipeptide-binding Protein, Domain 1"/>
    <property type="match status" value="1"/>
</dbReference>
<protein>
    <submittedName>
        <fullName evidence="4">Peptide ABC transporter substrate-binding protein</fullName>
    </submittedName>
</protein>
<feature type="signal peptide" evidence="2">
    <location>
        <begin position="1"/>
        <end position="21"/>
    </location>
</feature>
<dbReference type="EMBL" id="JBFRHK010000002">
    <property type="protein sequence ID" value="MEX3744541.1"/>
    <property type="molecule type" value="Genomic_DNA"/>
</dbReference>
<dbReference type="PIRSF" id="PIRSF002741">
    <property type="entry name" value="MppA"/>
    <property type="match status" value="1"/>
</dbReference>
<comment type="caution">
    <text evidence="4">The sequence shown here is derived from an EMBL/GenBank/DDBJ whole genome shotgun (WGS) entry which is preliminary data.</text>
</comment>
<gene>
    <name evidence="4" type="ORF">AB1300_05275</name>
</gene>
<feature type="chain" id="PRO_5045807951" evidence="2">
    <location>
        <begin position="22"/>
        <end position="552"/>
    </location>
</feature>
<evidence type="ECO:0000259" key="3">
    <source>
        <dbReference type="Pfam" id="PF00496"/>
    </source>
</evidence>
<name>A0ABV3VUI9_9BACI</name>
<dbReference type="PROSITE" id="PS51257">
    <property type="entry name" value="PROKAR_LIPOPROTEIN"/>
    <property type="match status" value="1"/>
</dbReference>
<dbReference type="InterPro" id="IPR000914">
    <property type="entry name" value="SBP_5_dom"/>
</dbReference>
<feature type="domain" description="Solute-binding protein family 5" evidence="3">
    <location>
        <begin position="90"/>
        <end position="472"/>
    </location>
</feature>